<keyword evidence="2" id="KW-1133">Transmembrane helix</keyword>
<keyword evidence="2" id="KW-0812">Transmembrane</keyword>
<dbReference type="PANTHER" id="PTHR40407:SF1">
    <property type="entry name" value="HEPARAN-ALPHA-GLUCOSAMINIDE N-ACETYLTRANSFERASE CATALYTIC DOMAIN-CONTAINING PROTEIN"/>
    <property type="match status" value="1"/>
</dbReference>
<feature type="transmembrane region" description="Helical" evidence="2">
    <location>
        <begin position="459"/>
        <end position="480"/>
    </location>
</feature>
<evidence type="ECO:0008006" key="5">
    <source>
        <dbReference type="Google" id="ProtNLM"/>
    </source>
</evidence>
<dbReference type="PANTHER" id="PTHR40407">
    <property type="entry name" value="MEMBRANE PROTEIN-LIKE PROTEIN"/>
    <property type="match status" value="1"/>
</dbReference>
<feature type="region of interest" description="Disordered" evidence="1">
    <location>
        <begin position="1"/>
        <end position="34"/>
    </location>
</feature>
<sequence length="547" mass="61680">MPKRRPSADVAAVRDDDRANEESIPQPSVLPPDVTTSDNGYAYGSFPAIGVSSTAVTTADAAAANAAKPANSKTRVLAPDLMRGLLMMIMAFDHLSISLHTWEHGTNRSMEGDGIVVRRWNYPTAFAVRTLTHLCGTGFTLLLGMGVVYLGRSRTKLGWSSGRLLWYFAVRCCVLTMVTVVFGYVLTGGKVLFMNPVLFALAVDYFLAGALWLAMTHTERWLTDVLTRVMRFENLDQDRPSADQPLLPNQPPAKDEARAKAEVTSWHMHNGLLVVLTLVTIWWNHWMSESGGHCPSTSDSFISPFASDDHRQDLSLWDIVRRIWFWPVMTERVMSNFPPLAWLSFSILGLLYGRLMTARPWSTRTVAFAHFLAALLFTTAFVLTRVLQFGNLSDGCLQLPENERRPDANPYLVSVQAFLYVIKYPPDFAYWALTLAGNFLLLGMFGYMPVTVSRRFTMLLDFGTTALFFYIAHMLVVFGLGQAFDEVFGHDTGVRDPMNPNKQIKGIDNLWGYFGIWALCMLILWPMCKWYSRFKSTKSADSIWRFF</sequence>
<feature type="transmembrane region" description="Helical" evidence="2">
    <location>
        <begin position="428"/>
        <end position="447"/>
    </location>
</feature>
<proteinExistence type="predicted"/>
<accession>A0A084B2G0</accession>
<feature type="transmembrane region" description="Helical" evidence="2">
    <location>
        <begin position="337"/>
        <end position="355"/>
    </location>
</feature>
<dbReference type="AlphaFoldDB" id="A0A084B2G0"/>
<protein>
    <recommendedName>
        <fullName evidence="5">Heparan-alpha-glucosaminide N-acetyltransferase catalytic domain-containing protein</fullName>
    </recommendedName>
</protein>
<dbReference type="OrthoDB" id="2505607at2759"/>
<reference evidence="3 4" key="1">
    <citation type="journal article" date="2014" name="BMC Genomics">
        <title>Comparative genome sequencing reveals chemotype-specific gene clusters in the toxigenic black mold Stachybotrys.</title>
        <authorList>
            <person name="Semeiks J."/>
            <person name="Borek D."/>
            <person name="Otwinowski Z."/>
            <person name="Grishin N.V."/>
        </authorList>
    </citation>
    <scope>NUCLEOTIDE SEQUENCE [LARGE SCALE GENOMIC DNA]</scope>
    <source>
        <strain evidence="4">CBS 109288 / IBT 7711</strain>
    </source>
</reference>
<evidence type="ECO:0000313" key="4">
    <source>
        <dbReference type="Proteomes" id="UP000028045"/>
    </source>
</evidence>
<name>A0A084B2G0_STACB</name>
<feature type="transmembrane region" description="Helical" evidence="2">
    <location>
        <begin position="266"/>
        <end position="283"/>
    </location>
</feature>
<feature type="transmembrane region" description="Helical" evidence="2">
    <location>
        <begin position="131"/>
        <end position="152"/>
    </location>
</feature>
<keyword evidence="4" id="KW-1185">Reference proteome</keyword>
<feature type="transmembrane region" description="Helical" evidence="2">
    <location>
        <begin position="510"/>
        <end position="528"/>
    </location>
</feature>
<evidence type="ECO:0000313" key="3">
    <source>
        <dbReference type="EMBL" id="KEY71739.1"/>
    </source>
</evidence>
<feature type="compositionally biased region" description="Basic and acidic residues" evidence="1">
    <location>
        <begin position="12"/>
        <end position="21"/>
    </location>
</feature>
<dbReference type="EMBL" id="KL648207">
    <property type="protein sequence ID" value="KEY71739.1"/>
    <property type="molecule type" value="Genomic_DNA"/>
</dbReference>
<feature type="transmembrane region" description="Helical" evidence="2">
    <location>
        <begin position="164"/>
        <end position="186"/>
    </location>
</feature>
<evidence type="ECO:0000256" key="2">
    <source>
        <dbReference type="SAM" id="Phobius"/>
    </source>
</evidence>
<feature type="transmembrane region" description="Helical" evidence="2">
    <location>
        <begin position="367"/>
        <end position="387"/>
    </location>
</feature>
<dbReference type="HOGENOM" id="CLU_507131_0_0_1"/>
<keyword evidence="2" id="KW-0472">Membrane</keyword>
<dbReference type="Proteomes" id="UP000028045">
    <property type="component" value="Unassembled WGS sequence"/>
</dbReference>
<organism evidence="3 4">
    <name type="scientific">Stachybotrys chartarum (strain CBS 109288 / IBT 7711)</name>
    <name type="common">Toxic black mold</name>
    <name type="synonym">Stilbospora chartarum</name>
    <dbReference type="NCBI Taxonomy" id="1280523"/>
    <lineage>
        <taxon>Eukaryota</taxon>
        <taxon>Fungi</taxon>
        <taxon>Dikarya</taxon>
        <taxon>Ascomycota</taxon>
        <taxon>Pezizomycotina</taxon>
        <taxon>Sordariomycetes</taxon>
        <taxon>Hypocreomycetidae</taxon>
        <taxon>Hypocreales</taxon>
        <taxon>Stachybotryaceae</taxon>
        <taxon>Stachybotrys</taxon>
    </lineage>
</organism>
<feature type="transmembrane region" description="Helical" evidence="2">
    <location>
        <begin position="192"/>
        <end position="214"/>
    </location>
</feature>
<gene>
    <name evidence="3" type="ORF">S7711_02965</name>
</gene>
<evidence type="ECO:0000256" key="1">
    <source>
        <dbReference type="SAM" id="MobiDB-lite"/>
    </source>
</evidence>